<gene>
    <name evidence="1" type="ORF">DFR71_6649</name>
</gene>
<evidence type="ECO:0000313" key="1">
    <source>
        <dbReference type="EMBL" id="TCJ88107.1"/>
    </source>
</evidence>
<protein>
    <submittedName>
        <fullName evidence="1">Uncharacterized protein</fullName>
    </submittedName>
</protein>
<accession>A0A4R1F1U9</accession>
<sequence length="101" mass="11062">MNIPTTRRRDIWRRAAAPTIPVVYVADGHMVSEVTAHHADVTVTGRWVVDYLPGRHLTREQAMAALQIAIAPDKPEVERWSATLGLTSAEALGYLAMSVGV</sequence>
<proteinExistence type="predicted"/>
<dbReference type="OrthoDB" id="4571683at2"/>
<dbReference type="EMBL" id="SMFR01000013">
    <property type="protein sequence ID" value="TCJ88107.1"/>
    <property type="molecule type" value="Genomic_DNA"/>
</dbReference>
<evidence type="ECO:0000313" key="2">
    <source>
        <dbReference type="Proteomes" id="UP000294856"/>
    </source>
</evidence>
<dbReference type="STRING" id="1210063.GCA_001612665_06516"/>
<organism evidence="1 2">
    <name type="scientific">Nocardia alba</name>
    <dbReference type="NCBI Taxonomy" id="225051"/>
    <lineage>
        <taxon>Bacteria</taxon>
        <taxon>Bacillati</taxon>
        <taxon>Actinomycetota</taxon>
        <taxon>Actinomycetes</taxon>
        <taxon>Mycobacteriales</taxon>
        <taxon>Nocardiaceae</taxon>
        <taxon>Nocardia</taxon>
    </lineage>
</organism>
<dbReference type="RefSeq" id="WP_067460336.1">
    <property type="nucleotide sequence ID" value="NZ_SMFR01000013.1"/>
</dbReference>
<reference evidence="1 2" key="1">
    <citation type="submission" date="2019-03" db="EMBL/GenBank/DDBJ databases">
        <title>Genomic Encyclopedia of Type Strains, Phase IV (KMG-IV): sequencing the most valuable type-strain genomes for metagenomic binning, comparative biology and taxonomic classification.</title>
        <authorList>
            <person name="Goeker M."/>
        </authorList>
    </citation>
    <scope>NUCLEOTIDE SEQUENCE [LARGE SCALE GENOMIC DNA]</scope>
    <source>
        <strain evidence="1 2">DSM 44684</strain>
    </source>
</reference>
<dbReference type="Proteomes" id="UP000294856">
    <property type="component" value="Unassembled WGS sequence"/>
</dbReference>
<name>A0A4R1F1U9_9NOCA</name>
<comment type="caution">
    <text evidence="1">The sequence shown here is derived from an EMBL/GenBank/DDBJ whole genome shotgun (WGS) entry which is preliminary data.</text>
</comment>
<dbReference type="AlphaFoldDB" id="A0A4R1F1U9"/>
<keyword evidence="2" id="KW-1185">Reference proteome</keyword>